<accession>A0ABD1PFM3</accession>
<dbReference type="InterPro" id="IPR036812">
    <property type="entry name" value="NAD(P)_OxRdtase_dom_sf"/>
</dbReference>
<dbReference type="Pfam" id="PF00248">
    <property type="entry name" value="Aldo_ket_red"/>
    <property type="match status" value="1"/>
</dbReference>
<proteinExistence type="predicted"/>
<dbReference type="EMBL" id="JBFOLK010000014">
    <property type="protein sequence ID" value="KAL2461844.1"/>
    <property type="molecule type" value="Genomic_DNA"/>
</dbReference>
<dbReference type="Gene3D" id="3.20.20.100">
    <property type="entry name" value="NADP-dependent oxidoreductase domain"/>
    <property type="match status" value="1"/>
</dbReference>
<feature type="domain" description="NADP-dependent oxidoreductase" evidence="1">
    <location>
        <begin position="20"/>
        <end position="81"/>
    </location>
</feature>
<evidence type="ECO:0000313" key="2">
    <source>
        <dbReference type="EMBL" id="KAL2461844.1"/>
    </source>
</evidence>
<dbReference type="Proteomes" id="UP001604336">
    <property type="component" value="Unassembled WGS sequence"/>
</dbReference>
<dbReference type="SUPFAM" id="SSF51430">
    <property type="entry name" value="NAD(P)-linked oxidoreductase"/>
    <property type="match status" value="1"/>
</dbReference>
<sequence length="135" mass="15392">MATMKIPQALLNSGNLIPTLGFGTTTYPMPPPEQLTSILMDAVEAGYRHFDTAAPYGTEELRPDIAEGIQMFQPKSLKEVFSLARMRDDQLLRQQRFTRAPPINRHPLNLPSPVKSQTTVPMKRLTWEEMQRRRA</sequence>
<organism evidence="2 3">
    <name type="scientific">Abeliophyllum distichum</name>
    <dbReference type="NCBI Taxonomy" id="126358"/>
    <lineage>
        <taxon>Eukaryota</taxon>
        <taxon>Viridiplantae</taxon>
        <taxon>Streptophyta</taxon>
        <taxon>Embryophyta</taxon>
        <taxon>Tracheophyta</taxon>
        <taxon>Spermatophyta</taxon>
        <taxon>Magnoliopsida</taxon>
        <taxon>eudicotyledons</taxon>
        <taxon>Gunneridae</taxon>
        <taxon>Pentapetalae</taxon>
        <taxon>asterids</taxon>
        <taxon>lamiids</taxon>
        <taxon>Lamiales</taxon>
        <taxon>Oleaceae</taxon>
        <taxon>Forsythieae</taxon>
        <taxon>Abeliophyllum</taxon>
    </lineage>
</organism>
<gene>
    <name evidence="2" type="ORF">Adt_45264</name>
</gene>
<name>A0ABD1PFM3_9LAMI</name>
<reference evidence="3" key="1">
    <citation type="submission" date="2024-07" db="EMBL/GenBank/DDBJ databases">
        <title>Two chromosome-level genome assemblies of Korean endemic species Abeliophyllum distichum and Forsythia ovata (Oleaceae).</title>
        <authorList>
            <person name="Jang H."/>
        </authorList>
    </citation>
    <scope>NUCLEOTIDE SEQUENCE [LARGE SCALE GENOMIC DNA]</scope>
</reference>
<comment type="caution">
    <text evidence="2">The sequence shown here is derived from an EMBL/GenBank/DDBJ whole genome shotgun (WGS) entry which is preliminary data.</text>
</comment>
<evidence type="ECO:0000313" key="3">
    <source>
        <dbReference type="Proteomes" id="UP001604336"/>
    </source>
</evidence>
<protein>
    <submittedName>
        <fullName evidence="2">NAD(P)-linked oxidoreductase superfamily protein</fullName>
    </submittedName>
</protein>
<keyword evidence="3" id="KW-1185">Reference proteome</keyword>
<dbReference type="InterPro" id="IPR023210">
    <property type="entry name" value="NADP_OxRdtase_dom"/>
</dbReference>
<dbReference type="AlphaFoldDB" id="A0ABD1PFM3"/>
<evidence type="ECO:0000259" key="1">
    <source>
        <dbReference type="Pfam" id="PF00248"/>
    </source>
</evidence>